<accession>A0A915L5A1</accession>
<proteinExistence type="predicted"/>
<evidence type="ECO:0000313" key="2">
    <source>
        <dbReference type="WBParaSite" id="nRc.2.0.1.t46224-RA"/>
    </source>
</evidence>
<dbReference type="AlphaFoldDB" id="A0A915L5A1"/>
<keyword evidence="1" id="KW-1185">Reference proteome</keyword>
<name>A0A915L5A1_ROMCU</name>
<dbReference type="Proteomes" id="UP000887565">
    <property type="component" value="Unplaced"/>
</dbReference>
<sequence length="69" mass="7630">MRVSGTNNINKVFPSNTMTNNVNGNANEIRVSELKSDLPPGGLIGRFTHITDIHHVGDFNEAKKRDMHA</sequence>
<reference evidence="2" key="1">
    <citation type="submission" date="2022-11" db="UniProtKB">
        <authorList>
            <consortium name="WormBaseParasite"/>
        </authorList>
    </citation>
    <scope>IDENTIFICATION</scope>
</reference>
<organism evidence="1 2">
    <name type="scientific">Romanomermis culicivorax</name>
    <name type="common">Nematode worm</name>
    <dbReference type="NCBI Taxonomy" id="13658"/>
    <lineage>
        <taxon>Eukaryota</taxon>
        <taxon>Metazoa</taxon>
        <taxon>Ecdysozoa</taxon>
        <taxon>Nematoda</taxon>
        <taxon>Enoplea</taxon>
        <taxon>Dorylaimia</taxon>
        <taxon>Mermithida</taxon>
        <taxon>Mermithoidea</taxon>
        <taxon>Mermithidae</taxon>
        <taxon>Romanomermis</taxon>
    </lineage>
</organism>
<dbReference type="WBParaSite" id="nRc.2.0.1.t46224-RA">
    <property type="protein sequence ID" value="nRc.2.0.1.t46224-RA"/>
    <property type="gene ID" value="nRc.2.0.1.g46224"/>
</dbReference>
<evidence type="ECO:0000313" key="1">
    <source>
        <dbReference type="Proteomes" id="UP000887565"/>
    </source>
</evidence>
<protein>
    <submittedName>
        <fullName evidence="2">Uncharacterized protein</fullName>
    </submittedName>
</protein>